<accession>A0A250IT46</accession>
<dbReference type="InterPro" id="IPR002545">
    <property type="entry name" value="CheW-lke_dom"/>
</dbReference>
<evidence type="ECO:0000313" key="2">
    <source>
        <dbReference type="EMBL" id="ATB34410.1"/>
    </source>
</evidence>
<evidence type="ECO:0000313" key="3">
    <source>
        <dbReference type="Proteomes" id="UP000217289"/>
    </source>
</evidence>
<name>A0A250IT46_9BACT</name>
<keyword evidence="3" id="KW-1185">Reference proteome</keyword>
<reference evidence="2 3" key="1">
    <citation type="submission" date="2017-06" db="EMBL/GenBank/DDBJ databases">
        <authorList>
            <person name="Kim H.J."/>
            <person name="Triplett B.A."/>
        </authorList>
    </citation>
    <scope>NUCLEOTIDE SEQUENCE [LARGE SCALE GENOMIC DNA]</scope>
    <source>
        <strain evidence="2 3">DSM 14713</strain>
    </source>
</reference>
<dbReference type="Pfam" id="PF01584">
    <property type="entry name" value="CheW"/>
    <property type="match status" value="1"/>
</dbReference>
<gene>
    <name evidence="2" type="ORF">MEBOL_007912</name>
</gene>
<protein>
    <submittedName>
        <fullName evidence="2">Positive regulator of CheA protein activity (CheW)</fullName>
    </submittedName>
</protein>
<sequence length="273" mass="28897">MRVPLFESGRRLCLLLEAGGTRFSVEATSVTEVASPGPDETSLRGVLEIQDLSELLGGEPEPTPGMVVVFDVSPTLAVRVRSIVEVADVARAVHFVLPSGLGATLASLSHSAVLYKERLYLELNADALPQAPGAAKPPAPLPVHLALSPPERSLVFESQGRLFGLPLSYVSQVAMRTPSFCELPGRSGAVAGLLPHGQVLWPLYSAPALLLGGSVVAEDFLVLADVEGRRLGMCASRVLGVFPHFTSTLNPGEFTAPGLPMPVLFADPRRMFS</sequence>
<dbReference type="InterPro" id="IPR036061">
    <property type="entry name" value="CheW-like_dom_sf"/>
</dbReference>
<evidence type="ECO:0000259" key="1">
    <source>
        <dbReference type="SMART" id="SM00260"/>
    </source>
</evidence>
<dbReference type="KEGG" id="mbd:MEBOL_007912"/>
<feature type="domain" description="CheW-like" evidence="1">
    <location>
        <begin position="8"/>
        <end position="129"/>
    </location>
</feature>
<dbReference type="EMBL" id="CP022163">
    <property type="protein sequence ID" value="ATB34410.1"/>
    <property type="molecule type" value="Genomic_DNA"/>
</dbReference>
<dbReference type="GO" id="GO:0006935">
    <property type="term" value="P:chemotaxis"/>
    <property type="evidence" value="ECO:0007669"/>
    <property type="project" value="InterPro"/>
</dbReference>
<dbReference type="SUPFAM" id="SSF50341">
    <property type="entry name" value="CheW-like"/>
    <property type="match status" value="2"/>
</dbReference>
<proteinExistence type="predicted"/>
<organism evidence="2 3">
    <name type="scientific">Melittangium boletus DSM 14713</name>
    <dbReference type="NCBI Taxonomy" id="1294270"/>
    <lineage>
        <taxon>Bacteria</taxon>
        <taxon>Pseudomonadati</taxon>
        <taxon>Myxococcota</taxon>
        <taxon>Myxococcia</taxon>
        <taxon>Myxococcales</taxon>
        <taxon>Cystobacterineae</taxon>
        <taxon>Archangiaceae</taxon>
        <taxon>Melittangium</taxon>
    </lineage>
</organism>
<dbReference type="Proteomes" id="UP000217289">
    <property type="component" value="Chromosome"/>
</dbReference>
<dbReference type="SMART" id="SM00260">
    <property type="entry name" value="CheW"/>
    <property type="match status" value="1"/>
</dbReference>
<dbReference type="AlphaFoldDB" id="A0A250IT46"/>
<dbReference type="GO" id="GO:0007165">
    <property type="term" value="P:signal transduction"/>
    <property type="evidence" value="ECO:0007669"/>
    <property type="project" value="InterPro"/>
</dbReference>